<comment type="similarity">
    <text evidence="1">Belongs to the short-chain dehydrogenases/reductases (SDR) family.</text>
</comment>
<dbReference type="GO" id="GO:0006729">
    <property type="term" value="P:tetrahydrobiopterin biosynthetic process"/>
    <property type="evidence" value="ECO:0007669"/>
    <property type="project" value="UniProtKB-KW"/>
</dbReference>
<keyword evidence="4 9" id="KW-0560">Oxidoreductase</keyword>
<evidence type="ECO:0000256" key="7">
    <source>
        <dbReference type="ARBA" id="ARBA00039520"/>
    </source>
</evidence>
<reference evidence="9" key="1">
    <citation type="journal article" date="2013" name="PLoS ONE">
        <title>Biosynthesis of vitamins and cofactors in bacterium-harbouring trypanosomatids depends on the symbiotic association as revealed by genomic analyses.</title>
        <authorList>
            <person name="Klein C.C."/>
            <person name="Alves J.M."/>
            <person name="Serrano M.G."/>
            <person name="Buck G.A."/>
            <person name="Vasconcelos A.T."/>
            <person name="Sagot M.F."/>
            <person name="Teixeira M.M."/>
            <person name="Camargo E.P."/>
            <person name="Motta M.C."/>
        </authorList>
    </citation>
    <scope>NUCLEOTIDE SEQUENCE</scope>
    <source>
        <strain evidence="9">TCC001E</strain>
    </source>
</reference>
<proteinExistence type="inferred from homology"/>
<protein>
    <recommendedName>
        <fullName evidence="7">Dihydropteridine reductase</fullName>
        <ecNumber evidence="6">1.5.1.34</ecNumber>
    </recommendedName>
    <alternativeName>
        <fullName evidence="8">Quinoid dihydropteridine reductase</fullName>
    </alternativeName>
</protein>
<name>T1YS44_HERMU</name>
<dbReference type="GO" id="GO:0070404">
    <property type="term" value="F:NADH binding"/>
    <property type="evidence" value="ECO:0007669"/>
    <property type="project" value="TreeGrafter"/>
</dbReference>
<keyword evidence="3" id="KW-0521">NADP</keyword>
<dbReference type="EC" id="1.5.1.34" evidence="6"/>
<dbReference type="EMBL" id="KF160215">
    <property type="protein sequence ID" value="AGU68181.1"/>
    <property type="molecule type" value="Genomic_DNA"/>
</dbReference>
<dbReference type="InterPro" id="IPR020904">
    <property type="entry name" value="Sc_DH/Rdtase_CS"/>
</dbReference>
<dbReference type="InterPro" id="IPR036291">
    <property type="entry name" value="NAD(P)-bd_dom_sf"/>
</dbReference>
<dbReference type="GO" id="GO:0006559">
    <property type="term" value="P:L-phenylalanine catabolic process"/>
    <property type="evidence" value="ECO:0007669"/>
    <property type="project" value="TreeGrafter"/>
</dbReference>
<accession>T1YS44</accession>
<evidence type="ECO:0000256" key="5">
    <source>
        <dbReference type="ARBA" id="ARBA00023007"/>
    </source>
</evidence>
<evidence type="ECO:0000256" key="6">
    <source>
        <dbReference type="ARBA" id="ARBA00039153"/>
    </source>
</evidence>
<dbReference type="AlphaFoldDB" id="T1YS44"/>
<evidence type="ECO:0000256" key="1">
    <source>
        <dbReference type="ARBA" id="ARBA00006484"/>
    </source>
</evidence>
<dbReference type="Gene3D" id="3.40.50.720">
    <property type="entry name" value="NAD(P)-binding Rossmann-like Domain"/>
    <property type="match status" value="1"/>
</dbReference>
<dbReference type="PROSITE" id="PS00061">
    <property type="entry name" value="ADH_SHORT"/>
    <property type="match status" value="1"/>
</dbReference>
<dbReference type="Pfam" id="PF00106">
    <property type="entry name" value="adh_short"/>
    <property type="match status" value="1"/>
</dbReference>
<sequence length="242" mass="24564">MRSALVIGAQGALGKAVIEAFNKSGHWSVLGVDVVAPNDATPAAVPSNTQLVNFSRPDLSIEEMQQELLGFLKSGEEVSAVVNAAGGWAGGSVRDESTAAAAELMLRQSLFSSFAAAHVFATRGSAEGVLTLVGAAAAEKPTPGMLGYGTAKAAVHFLCRSVAADPTALPTGAKVLAVLPTTLDTPGNRSGMPDADTSSWTPLPAVAEQILLWSGNPSAAPASGSLVEAVTTSHKSVFRVIS</sequence>
<dbReference type="GO" id="GO:0004155">
    <property type="term" value="F:6,7-dihydropteridine reductase activity"/>
    <property type="evidence" value="ECO:0007669"/>
    <property type="project" value="UniProtKB-EC"/>
</dbReference>
<evidence type="ECO:0000256" key="2">
    <source>
        <dbReference type="ARBA" id="ARBA00011738"/>
    </source>
</evidence>
<comment type="subunit">
    <text evidence="2">Homodimer.</text>
</comment>
<organism evidence="9">
    <name type="scientific">Herpetomonas muscarum</name>
    <dbReference type="NCBI Taxonomy" id="5718"/>
    <lineage>
        <taxon>Eukaryota</taxon>
        <taxon>Discoba</taxon>
        <taxon>Euglenozoa</taxon>
        <taxon>Kinetoplastea</taxon>
        <taxon>Metakinetoplastina</taxon>
        <taxon>Trypanosomatida</taxon>
        <taxon>Trypanosomatidae</taxon>
        <taxon>Herpetomonas</taxon>
    </lineage>
</organism>
<dbReference type="FunFam" id="3.40.50.720:FF:000157">
    <property type="entry name" value="Quinoid dihydropteridine reductase"/>
    <property type="match status" value="1"/>
</dbReference>
<keyword evidence="5" id="KW-0783">Tetrahydrobiopterin biosynthesis</keyword>
<evidence type="ECO:0000313" key="9">
    <source>
        <dbReference type="EMBL" id="AGU68181.1"/>
    </source>
</evidence>
<dbReference type="SUPFAM" id="SSF51735">
    <property type="entry name" value="NAD(P)-binding Rossmann-fold domains"/>
    <property type="match status" value="1"/>
</dbReference>
<evidence type="ECO:0000256" key="4">
    <source>
        <dbReference type="ARBA" id="ARBA00023002"/>
    </source>
</evidence>
<dbReference type="GO" id="GO:0070402">
    <property type="term" value="F:NADPH binding"/>
    <property type="evidence" value="ECO:0007669"/>
    <property type="project" value="TreeGrafter"/>
</dbReference>
<dbReference type="PANTHER" id="PTHR15104:SF0">
    <property type="entry name" value="DIHYDROPTERIDINE REDUCTASE"/>
    <property type="match status" value="1"/>
</dbReference>
<dbReference type="PRINTS" id="PR00081">
    <property type="entry name" value="GDHRDH"/>
</dbReference>
<dbReference type="GO" id="GO:0005737">
    <property type="term" value="C:cytoplasm"/>
    <property type="evidence" value="ECO:0007669"/>
    <property type="project" value="TreeGrafter"/>
</dbReference>
<dbReference type="InterPro" id="IPR002347">
    <property type="entry name" value="SDR_fam"/>
</dbReference>
<dbReference type="PANTHER" id="PTHR15104">
    <property type="entry name" value="DIHYDROPTERIDINE REDUCTASE"/>
    <property type="match status" value="1"/>
</dbReference>
<evidence type="ECO:0000256" key="8">
    <source>
        <dbReference type="ARBA" id="ARBA00041348"/>
    </source>
</evidence>
<evidence type="ECO:0000256" key="3">
    <source>
        <dbReference type="ARBA" id="ARBA00022857"/>
    </source>
</evidence>